<reference evidence="2" key="1">
    <citation type="journal article" date="2022" name="bioRxiv">
        <title>Sequencing and chromosome-scale assembly of the giantPleurodeles waltlgenome.</title>
        <authorList>
            <person name="Brown T."/>
            <person name="Elewa A."/>
            <person name="Iarovenko S."/>
            <person name="Subramanian E."/>
            <person name="Araus A.J."/>
            <person name="Petzold A."/>
            <person name="Susuki M."/>
            <person name="Suzuki K.-i.T."/>
            <person name="Hayashi T."/>
            <person name="Toyoda A."/>
            <person name="Oliveira C."/>
            <person name="Osipova E."/>
            <person name="Leigh N.D."/>
            <person name="Simon A."/>
            <person name="Yun M.H."/>
        </authorList>
    </citation>
    <scope>NUCLEOTIDE SEQUENCE</scope>
    <source>
        <strain evidence="2">20211129_DDA</strain>
        <tissue evidence="2">Liver</tissue>
    </source>
</reference>
<evidence type="ECO:0000256" key="1">
    <source>
        <dbReference type="SAM" id="MobiDB-lite"/>
    </source>
</evidence>
<evidence type="ECO:0000313" key="3">
    <source>
        <dbReference type="Proteomes" id="UP001066276"/>
    </source>
</evidence>
<dbReference type="AlphaFoldDB" id="A0AAV7PVY2"/>
<accession>A0AAV7PVY2</accession>
<dbReference type="EMBL" id="JANPWB010000011">
    <property type="protein sequence ID" value="KAJ1130608.1"/>
    <property type="molecule type" value="Genomic_DNA"/>
</dbReference>
<comment type="caution">
    <text evidence="2">The sequence shown here is derived from an EMBL/GenBank/DDBJ whole genome shotgun (WGS) entry which is preliminary data.</text>
</comment>
<protein>
    <submittedName>
        <fullName evidence="2">Uncharacterized protein</fullName>
    </submittedName>
</protein>
<evidence type="ECO:0000313" key="2">
    <source>
        <dbReference type="EMBL" id="KAJ1130608.1"/>
    </source>
</evidence>
<gene>
    <name evidence="2" type="ORF">NDU88_008959</name>
</gene>
<organism evidence="2 3">
    <name type="scientific">Pleurodeles waltl</name>
    <name type="common">Iberian ribbed newt</name>
    <dbReference type="NCBI Taxonomy" id="8319"/>
    <lineage>
        <taxon>Eukaryota</taxon>
        <taxon>Metazoa</taxon>
        <taxon>Chordata</taxon>
        <taxon>Craniata</taxon>
        <taxon>Vertebrata</taxon>
        <taxon>Euteleostomi</taxon>
        <taxon>Amphibia</taxon>
        <taxon>Batrachia</taxon>
        <taxon>Caudata</taxon>
        <taxon>Salamandroidea</taxon>
        <taxon>Salamandridae</taxon>
        <taxon>Pleurodelinae</taxon>
        <taxon>Pleurodeles</taxon>
    </lineage>
</organism>
<sequence length="240" mass="25023">MEGEGAAFTARPPGPPEDVPAVLSAPLLPPSSERDVPTGPKPPAAAAHRSTAPEEVSWLLLSLVPELRVSPLPPTERKARRSLPPAAYTLAQGGAAPTGPTPVSRVLMVVQGRTAPELAISMELRPGFGQVWSIADVATLSHGDRTTCHRLLSAKKLVNGLPPSLMGAQRDPLLSDRSRAPHSAGGVWPGPCASSCELVGGVGRPSMEVRPSDPPDFLGPPWGFDFCPSGCVSPLAGWRL</sequence>
<proteinExistence type="predicted"/>
<name>A0AAV7PVY2_PLEWA</name>
<dbReference type="Proteomes" id="UP001066276">
    <property type="component" value="Chromosome 7"/>
</dbReference>
<keyword evidence="3" id="KW-1185">Reference proteome</keyword>
<feature type="region of interest" description="Disordered" evidence="1">
    <location>
        <begin position="1"/>
        <end position="51"/>
    </location>
</feature>